<keyword evidence="2" id="KW-1185">Reference proteome</keyword>
<evidence type="ECO:0000313" key="1">
    <source>
        <dbReference type="EMBL" id="KAI3724381.1"/>
    </source>
</evidence>
<evidence type="ECO:0000313" key="2">
    <source>
        <dbReference type="Proteomes" id="UP001055811"/>
    </source>
</evidence>
<comment type="caution">
    <text evidence="1">The sequence shown here is derived from an EMBL/GenBank/DDBJ whole genome shotgun (WGS) entry which is preliminary data.</text>
</comment>
<name>A0ACB9BQQ9_CICIN</name>
<accession>A0ACB9BQQ9</accession>
<dbReference type="Proteomes" id="UP001055811">
    <property type="component" value="Linkage Group LG06"/>
</dbReference>
<reference evidence="2" key="1">
    <citation type="journal article" date="2022" name="Mol. Ecol. Resour.">
        <title>The genomes of chicory, endive, great burdock and yacon provide insights into Asteraceae palaeo-polyploidization history and plant inulin production.</title>
        <authorList>
            <person name="Fan W."/>
            <person name="Wang S."/>
            <person name="Wang H."/>
            <person name="Wang A."/>
            <person name="Jiang F."/>
            <person name="Liu H."/>
            <person name="Zhao H."/>
            <person name="Xu D."/>
            <person name="Zhang Y."/>
        </authorList>
    </citation>
    <scope>NUCLEOTIDE SEQUENCE [LARGE SCALE GENOMIC DNA]</scope>
    <source>
        <strain evidence="2">cv. Punajuju</strain>
    </source>
</reference>
<proteinExistence type="predicted"/>
<gene>
    <name evidence="1" type="ORF">L2E82_36155</name>
</gene>
<sequence>MSEPKSRAIDSPRPTVLRKHGGQKAARLGGDGYRHSKQGMDQIAEAALSNAGDEIFNQSIKDAGIYDEIWQAFALSLPVKITSVQGDQRTYCNAFALGAVTSRDGTTAYWIKLDFDGKLSGYTCEVPTS</sequence>
<reference evidence="1 2" key="2">
    <citation type="journal article" date="2022" name="Mol. Ecol. Resour.">
        <title>The genomes of chicory, endive, great burdock and yacon provide insights into Asteraceae paleo-polyploidization history and plant inulin production.</title>
        <authorList>
            <person name="Fan W."/>
            <person name="Wang S."/>
            <person name="Wang H."/>
            <person name="Wang A."/>
            <person name="Jiang F."/>
            <person name="Liu H."/>
            <person name="Zhao H."/>
            <person name="Xu D."/>
            <person name="Zhang Y."/>
        </authorList>
    </citation>
    <scope>NUCLEOTIDE SEQUENCE [LARGE SCALE GENOMIC DNA]</scope>
    <source>
        <strain evidence="2">cv. Punajuju</strain>
        <tissue evidence="1">Leaves</tissue>
    </source>
</reference>
<protein>
    <submittedName>
        <fullName evidence="1">Uncharacterized protein</fullName>
    </submittedName>
</protein>
<dbReference type="EMBL" id="CM042014">
    <property type="protein sequence ID" value="KAI3724381.1"/>
    <property type="molecule type" value="Genomic_DNA"/>
</dbReference>
<organism evidence="1 2">
    <name type="scientific">Cichorium intybus</name>
    <name type="common">Chicory</name>
    <dbReference type="NCBI Taxonomy" id="13427"/>
    <lineage>
        <taxon>Eukaryota</taxon>
        <taxon>Viridiplantae</taxon>
        <taxon>Streptophyta</taxon>
        <taxon>Embryophyta</taxon>
        <taxon>Tracheophyta</taxon>
        <taxon>Spermatophyta</taxon>
        <taxon>Magnoliopsida</taxon>
        <taxon>eudicotyledons</taxon>
        <taxon>Gunneridae</taxon>
        <taxon>Pentapetalae</taxon>
        <taxon>asterids</taxon>
        <taxon>campanulids</taxon>
        <taxon>Asterales</taxon>
        <taxon>Asteraceae</taxon>
        <taxon>Cichorioideae</taxon>
        <taxon>Cichorieae</taxon>
        <taxon>Cichoriinae</taxon>
        <taxon>Cichorium</taxon>
    </lineage>
</organism>